<keyword evidence="2" id="KW-0413">Isomerase</keyword>
<dbReference type="SUPFAM" id="SSF109854">
    <property type="entry name" value="DinB/YfiT-like putative metalloenzymes"/>
    <property type="match status" value="1"/>
</dbReference>
<sequence>MTGTGNAAAAAMRGTAELAGLAAEQRDFADLLASLGAADWARPSAAAGWSVRDQVAHLADTEEVAADTLTGGPRAFAEAVSPHASAEDFTAAGCRRGDGMTPAELAGWWHPAAGRTRGLLAGLAAEDRVAWGFGMPARTFATARLMEHWAHGLDVRDALGLPVAETARLHHVAALGLATLRWALARGRVRWPAGRSLRLDLAAADGTRHAFGDADATDVLRGPLLAWCRVATRRTRGGPPPELRPEGELAELALLHARAYL</sequence>
<proteinExistence type="predicted"/>
<organism evidence="2 3">
    <name type="scientific">Streptomyces johnsoniae</name>
    <dbReference type="NCBI Taxonomy" id="3075532"/>
    <lineage>
        <taxon>Bacteria</taxon>
        <taxon>Bacillati</taxon>
        <taxon>Actinomycetota</taxon>
        <taxon>Actinomycetes</taxon>
        <taxon>Kitasatosporales</taxon>
        <taxon>Streptomycetaceae</taxon>
        <taxon>Streptomyces</taxon>
    </lineage>
</organism>
<evidence type="ECO:0000313" key="3">
    <source>
        <dbReference type="Proteomes" id="UP001183615"/>
    </source>
</evidence>
<dbReference type="InterPro" id="IPR024344">
    <property type="entry name" value="MDMPI_metal-binding"/>
</dbReference>
<dbReference type="Gene3D" id="1.20.120.450">
    <property type="entry name" value="dinb family like domain"/>
    <property type="match status" value="1"/>
</dbReference>
<dbReference type="InterPro" id="IPR017517">
    <property type="entry name" value="Maleyloyr_isom"/>
</dbReference>
<dbReference type="EMBL" id="JAVREV010000003">
    <property type="protein sequence ID" value="MDT0442535.1"/>
    <property type="molecule type" value="Genomic_DNA"/>
</dbReference>
<evidence type="ECO:0000313" key="2">
    <source>
        <dbReference type="EMBL" id="MDT0442535.1"/>
    </source>
</evidence>
<reference evidence="3" key="1">
    <citation type="submission" date="2023-07" db="EMBL/GenBank/DDBJ databases">
        <title>30 novel species of actinomycetes from the DSMZ collection.</title>
        <authorList>
            <person name="Nouioui I."/>
        </authorList>
    </citation>
    <scope>NUCLEOTIDE SEQUENCE [LARGE SCALE GENOMIC DNA]</scope>
    <source>
        <strain evidence="3">DSM 41886</strain>
    </source>
</reference>
<evidence type="ECO:0000259" key="1">
    <source>
        <dbReference type="Pfam" id="PF11716"/>
    </source>
</evidence>
<protein>
    <submittedName>
        <fullName evidence="2">Maleylpyruvate isomerase family mycothiol-dependent enzyme</fullName>
    </submittedName>
</protein>
<dbReference type="Proteomes" id="UP001183615">
    <property type="component" value="Unassembled WGS sequence"/>
</dbReference>
<feature type="domain" description="Mycothiol-dependent maleylpyruvate isomerase metal-binding" evidence="1">
    <location>
        <begin position="21"/>
        <end position="156"/>
    </location>
</feature>
<name>A0ABU2S375_9ACTN</name>
<dbReference type="InterPro" id="IPR034660">
    <property type="entry name" value="DinB/YfiT-like"/>
</dbReference>
<dbReference type="NCBIfam" id="TIGR03083">
    <property type="entry name" value="maleylpyruvate isomerase family mycothiol-dependent enzyme"/>
    <property type="match status" value="1"/>
</dbReference>
<dbReference type="RefSeq" id="WP_311616959.1">
    <property type="nucleotide sequence ID" value="NZ_JAVREV010000003.1"/>
</dbReference>
<gene>
    <name evidence="2" type="ORF">RM779_07985</name>
</gene>
<dbReference type="GO" id="GO:0016853">
    <property type="term" value="F:isomerase activity"/>
    <property type="evidence" value="ECO:0007669"/>
    <property type="project" value="UniProtKB-KW"/>
</dbReference>
<keyword evidence="3" id="KW-1185">Reference proteome</keyword>
<comment type="caution">
    <text evidence="2">The sequence shown here is derived from an EMBL/GenBank/DDBJ whole genome shotgun (WGS) entry which is preliminary data.</text>
</comment>
<accession>A0ABU2S375</accession>
<dbReference type="Pfam" id="PF11716">
    <property type="entry name" value="MDMPI_N"/>
    <property type="match status" value="1"/>
</dbReference>